<dbReference type="Pfam" id="PF05497">
    <property type="entry name" value="Destabilase"/>
    <property type="match status" value="1"/>
</dbReference>
<dbReference type="Gene3D" id="1.10.530.10">
    <property type="match status" value="1"/>
</dbReference>
<comment type="catalytic activity">
    <reaction evidence="1">
        <text>Hydrolysis of (1-&gt;4)-beta-linkages between N-acetylmuramic acid and N-acetyl-D-glucosamine residues in a peptidoglycan and between N-acetyl-D-glucosamine residues in chitodextrins.</text>
        <dbReference type="EC" id="3.2.1.17"/>
    </reaction>
</comment>
<keyword evidence="10 13" id="KW-1015">Disulfide bond</keyword>
<dbReference type="EC" id="3.2.1.17" evidence="3"/>
<feature type="disulfide bond" evidence="13">
    <location>
        <begin position="42"/>
        <end position="51"/>
    </location>
</feature>
<evidence type="ECO:0000256" key="5">
    <source>
        <dbReference type="ARBA" id="ARBA00022529"/>
    </source>
</evidence>
<feature type="disulfide bond" evidence="13">
    <location>
        <begin position="31"/>
        <end position="37"/>
    </location>
</feature>
<evidence type="ECO:0000313" key="15">
    <source>
        <dbReference type="EMBL" id="ADY38955.1"/>
    </source>
</evidence>
<evidence type="ECO:0000256" key="13">
    <source>
        <dbReference type="PIRSR" id="PIRSR608597-3"/>
    </source>
</evidence>
<evidence type="ECO:0000256" key="11">
    <source>
        <dbReference type="ARBA" id="ARBA00023295"/>
    </source>
</evidence>
<feature type="chain" id="PRO_5003265504" description="lysozyme" evidence="14">
    <location>
        <begin position="21"/>
        <end position="139"/>
    </location>
</feature>
<keyword evidence="5" id="KW-0929">Antimicrobial</keyword>
<evidence type="ECO:0000256" key="4">
    <source>
        <dbReference type="ARBA" id="ARBA00022525"/>
    </source>
</evidence>
<keyword evidence="9" id="KW-0044">Antibiotic</keyword>
<keyword evidence="11" id="KW-0326">Glycosidase</keyword>
<dbReference type="SUPFAM" id="SSF53955">
    <property type="entry name" value="Lysozyme-like"/>
    <property type="match status" value="1"/>
</dbReference>
<dbReference type="GO" id="GO:0031640">
    <property type="term" value="P:killing of cells of another organism"/>
    <property type="evidence" value="ECO:0007669"/>
    <property type="project" value="UniProtKB-KW"/>
</dbReference>
<dbReference type="EMBL" id="JF320829">
    <property type="protein sequence ID" value="ADY38955.1"/>
    <property type="molecule type" value="mRNA"/>
</dbReference>
<evidence type="ECO:0000256" key="1">
    <source>
        <dbReference type="ARBA" id="ARBA00000632"/>
    </source>
</evidence>
<dbReference type="MEROPS" id="S81.001"/>
<dbReference type="AlphaFoldDB" id="F1KBQ5"/>
<reference evidence="15" key="1">
    <citation type="submission" date="2011-01" db="EMBL/GenBank/DDBJ databases">
        <title>Cloning and expression analysis of an I-type lysozyme from Crassostrea rivularis.</title>
        <authorList>
            <person name="Wu W."/>
        </authorList>
    </citation>
    <scope>NUCLEOTIDE SEQUENCE</scope>
</reference>
<organism evidence="15">
    <name type="scientific">Crassostrea rivularis</name>
    <dbReference type="NCBI Taxonomy" id="37644"/>
    <lineage>
        <taxon>Eukaryota</taxon>
        <taxon>Metazoa</taxon>
        <taxon>Spiralia</taxon>
        <taxon>Lophotrochozoa</taxon>
        <taxon>Mollusca</taxon>
        <taxon>Bivalvia</taxon>
        <taxon>Autobranchia</taxon>
        <taxon>Pteriomorphia</taxon>
        <taxon>Ostreida</taxon>
        <taxon>Ostreoidea</taxon>
        <taxon>Ostreidae</taxon>
        <taxon>Crassostrea</taxon>
    </lineage>
</organism>
<evidence type="ECO:0000256" key="14">
    <source>
        <dbReference type="SAM" id="SignalP"/>
    </source>
</evidence>
<keyword evidence="4" id="KW-0964">Secreted</keyword>
<feature type="disulfide bond" evidence="13">
    <location>
        <begin position="74"/>
        <end position="80"/>
    </location>
</feature>
<dbReference type="InterPro" id="IPR008597">
    <property type="entry name" value="Invert_lysozyme"/>
</dbReference>
<name>F1KBQ5_9BIVA</name>
<evidence type="ECO:0000256" key="8">
    <source>
        <dbReference type="ARBA" id="ARBA00022801"/>
    </source>
</evidence>
<dbReference type="PANTHER" id="PTHR11195">
    <property type="entry name" value="DESTABILASE-RELATED"/>
    <property type="match status" value="1"/>
</dbReference>
<feature type="disulfide bond" evidence="13">
    <location>
        <begin position="29"/>
        <end position="135"/>
    </location>
</feature>
<sequence length="139" mass="15772">MQNILNIIVILATVFVFCEGTISSACLRCICEVESGCRAIGCRWDVYSYSCGYFQIKENYWEDCGRPGTSLKWCANDYTCASNCVKAYMKRYIKSNGCPANCESYARMHNGGPRGCRPNSYMHTNYWEKVQQKGCNVNS</sequence>
<keyword evidence="7 14" id="KW-0732">Signal</keyword>
<proteinExistence type="evidence at transcript level"/>
<evidence type="ECO:0000256" key="6">
    <source>
        <dbReference type="ARBA" id="ARBA00022638"/>
    </source>
</evidence>
<dbReference type="GO" id="GO:0005576">
    <property type="term" value="C:extracellular region"/>
    <property type="evidence" value="ECO:0007669"/>
    <property type="project" value="UniProtKB-SubCell"/>
</dbReference>
<protein>
    <recommendedName>
        <fullName evidence="3">lysozyme</fullName>
        <ecNumber evidence="3">3.2.1.17</ecNumber>
    </recommendedName>
</protein>
<comment type="subcellular location">
    <subcellularLocation>
        <location evidence="2">Secreted</location>
    </subcellularLocation>
</comment>
<feature type="disulfide bond" evidence="13">
    <location>
        <begin position="26"/>
        <end position="102"/>
    </location>
</feature>
<dbReference type="PANTHER" id="PTHR11195:SF13">
    <property type="entry name" value="INVERTEBRATE-TYPE LYSOZYME 2-RELATED"/>
    <property type="match status" value="1"/>
</dbReference>
<evidence type="ECO:0000256" key="2">
    <source>
        <dbReference type="ARBA" id="ARBA00004613"/>
    </source>
</evidence>
<dbReference type="PROSITE" id="PS51909">
    <property type="entry name" value="LYSOZYME_I"/>
    <property type="match status" value="1"/>
</dbReference>
<accession>F1KBQ5</accession>
<dbReference type="GO" id="GO:0042742">
    <property type="term" value="P:defense response to bacterium"/>
    <property type="evidence" value="ECO:0007669"/>
    <property type="project" value="UniProtKB-KW"/>
</dbReference>
<dbReference type="InterPro" id="IPR023346">
    <property type="entry name" value="Lysozyme-like_dom_sf"/>
</dbReference>
<feature type="active site" description="Proton donor" evidence="12">
    <location>
        <position position="34"/>
    </location>
</feature>
<feature type="signal peptide" evidence="14">
    <location>
        <begin position="1"/>
        <end position="20"/>
    </location>
</feature>
<feature type="disulfide bond" evidence="13">
    <location>
        <begin position="64"/>
        <end position="84"/>
    </location>
</feature>
<evidence type="ECO:0000256" key="3">
    <source>
        <dbReference type="ARBA" id="ARBA00012732"/>
    </source>
</evidence>
<evidence type="ECO:0000256" key="12">
    <source>
        <dbReference type="PIRSR" id="PIRSR608597-1"/>
    </source>
</evidence>
<evidence type="ECO:0000256" key="7">
    <source>
        <dbReference type="ARBA" id="ARBA00022729"/>
    </source>
</evidence>
<evidence type="ECO:0000256" key="9">
    <source>
        <dbReference type="ARBA" id="ARBA00023022"/>
    </source>
</evidence>
<feature type="disulfide bond" evidence="13">
    <location>
        <begin position="98"/>
        <end position="116"/>
    </location>
</feature>
<evidence type="ECO:0000256" key="10">
    <source>
        <dbReference type="ARBA" id="ARBA00023157"/>
    </source>
</evidence>
<keyword evidence="8" id="KW-0378">Hydrolase</keyword>
<dbReference type="GO" id="GO:0003796">
    <property type="term" value="F:lysozyme activity"/>
    <property type="evidence" value="ECO:0007669"/>
    <property type="project" value="UniProtKB-EC"/>
</dbReference>
<keyword evidence="6" id="KW-0081">Bacteriolytic enzyme</keyword>
<feature type="active site" description="Nucleophile" evidence="12">
    <location>
        <position position="45"/>
    </location>
</feature>